<evidence type="ECO:0000256" key="6">
    <source>
        <dbReference type="ARBA" id="ARBA00022692"/>
    </source>
</evidence>
<feature type="coiled-coil region" evidence="13">
    <location>
        <begin position="366"/>
        <end position="393"/>
    </location>
</feature>
<proteinExistence type="predicted"/>
<dbReference type="InterPro" id="IPR003660">
    <property type="entry name" value="HAMP_dom"/>
</dbReference>
<name>A0A1F5Z6Y4_9BACT</name>
<dbReference type="SUPFAM" id="SSF55874">
    <property type="entry name" value="ATPase domain of HSP90 chaperone/DNA topoisomerase II/histidine kinase"/>
    <property type="match status" value="1"/>
</dbReference>
<feature type="domain" description="HAMP" evidence="17">
    <location>
        <begin position="315"/>
        <end position="367"/>
    </location>
</feature>
<keyword evidence="4" id="KW-0597">Phosphoprotein</keyword>
<evidence type="ECO:0000256" key="11">
    <source>
        <dbReference type="ARBA" id="ARBA00023012"/>
    </source>
</evidence>
<accession>A0A1F5Z6Y4</accession>
<evidence type="ECO:0000259" key="17">
    <source>
        <dbReference type="PROSITE" id="PS50885"/>
    </source>
</evidence>
<dbReference type="Gene3D" id="6.10.340.10">
    <property type="match status" value="1"/>
</dbReference>
<dbReference type="Pfam" id="PF00672">
    <property type="entry name" value="HAMP"/>
    <property type="match status" value="1"/>
</dbReference>
<evidence type="ECO:0000256" key="14">
    <source>
        <dbReference type="SAM" id="Phobius"/>
    </source>
</evidence>
<dbReference type="Proteomes" id="UP000177354">
    <property type="component" value="Unassembled WGS sequence"/>
</dbReference>
<keyword evidence="13" id="KW-0175">Coiled coil</keyword>
<dbReference type="InterPro" id="IPR036097">
    <property type="entry name" value="HisK_dim/P_sf"/>
</dbReference>
<dbReference type="PRINTS" id="PR00344">
    <property type="entry name" value="BCTRLSENSOR"/>
</dbReference>
<dbReference type="InterPro" id="IPR035965">
    <property type="entry name" value="PAS-like_dom_sf"/>
</dbReference>
<dbReference type="InterPro" id="IPR005467">
    <property type="entry name" value="His_kinase_dom"/>
</dbReference>
<evidence type="ECO:0000256" key="13">
    <source>
        <dbReference type="SAM" id="Coils"/>
    </source>
</evidence>
<evidence type="ECO:0000256" key="3">
    <source>
        <dbReference type="ARBA" id="ARBA00012438"/>
    </source>
</evidence>
<dbReference type="SUPFAM" id="SSF55785">
    <property type="entry name" value="PYP-like sensor domain (PAS domain)"/>
    <property type="match status" value="1"/>
</dbReference>
<dbReference type="Pfam" id="PF02518">
    <property type="entry name" value="HATPase_c"/>
    <property type="match status" value="1"/>
</dbReference>
<evidence type="ECO:0000256" key="7">
    <source>
        <dbReference type="ARBA" id="ARBA00022741"/>
    </source>
</evidence>
<dbReference type="EMBL" id="MFJF01000005">
    <property type="protein sequence ID" value="OGG08208.1"/>
    <property type="molecule type" value="Genomic_DNA"/>
</dbReference>
<dbReference type="SUPFAM" id="SSF47384">
    <property type="entry name" value="Homodimeric domain of signal transducing histidine kinase"/>
    <property type="match status" value="1"/>
</dbReference>
<dbReference type="PANTHER" id="PTHR42878:SF7">
    <property type="entry name" value="SENSOR HISTIDINE KINASE GLRK"/>
    <property type="match status" value="1"/>
</dbReference>
<feature type="transmembrane region" description="Helical" evidence="14">
    <location>
        <begin position="7"/>
        <end position="27"/>
    </location>
</feature>
<dbReference type="CDD" id="cd06225">
    <property type="entry name" value="HAMP"/>
    <property type="match status" value="1"/>
</dbReference>
<keyword evidence="10 14" id="KW-1133">Transmembrane helix</keyword>
<sequence length="763" mass="86381">MSYKYRLFIFTFLISFIPLLIISLYSYNSLRVELVKNNISRLEVVADTAKERINIALDQYLDQAELVTHRLQLGSYINNFLESENEESFEGIEDILSKLSINELNFNSAEIYNLDGKHITSTGQGENQFNINADKIQAGGDKFQLNNIFTDKNGQLQVSIWGPLFFENKKVGYIEYTANSHLFTNITDDYFLLGDTGEITLLKNTQAGDAIFLTPLRFDKNAALTRTVPKDTENATSLATIKKLEETLIEEDLVDYRGKPVFAVTRYIEPLDWSLVAKIDQEEVFSSGTTLLLAFAAVFLTTLIILMTGVLVFTRLMTKPINELTKIAQRLRQRDFSARASEIVSGELGILSKTFNEMAHELQEIYSNLDQKVKERTRKIESIEAEKEAMLSNIGEGVLATDNKGRLLFINRAAKKILGLTEGKFTGKPLTRIVKMLSGEEKPISEHNRPMNKVLQTGKPYSVTSINNNYYYLNSKGEKIPIAFVVTPINLDNRIIGSIEVFRDIMKEKEVDKAKTEFVSLASHQLRTPLTMISWYTEMLLTGDAGKISKEQKNYLREIYNGNKRMTDLVNALLNVSRLDLGTIAINPEPTDILKLMTEVLAELKPTIEKNKLSIKEKHEKIPAIHLDPRLMRIIYQNLISNAVKYTGKEGKIEINHTIMKKGEMADKNHRINTESVLITVSDNGWGIPKKQQEKIFTKLFRADNAKLKDSSGTGLGLYIVKSVIEQFNGSVWFESEENKGTKFFVIIPASGIKKKKGSKNLN</sequence>
<dbReference type="SMART" id="SM00304">
    <property type="entry name" value="HAMP"/>
    <property type="match status" value="1"/>
</dbReference>
<dbReference type="PROSITE" id="PS50885">
    <property type="entry name" value="HAMP"/>
    <property type="match status" value="1"/>
</dbReference>
<dbReference type="FunFam" id="1.10.287.130:FF:000001">
    <property type="entry name" value="Two-component sensor histidine kinase"/>
    <property type="match status" value="1"/>
</dbReference>
<dbReference type="PANTHER" id="PTHR42878">
    <property type="entry name" value="TWO-COMPONENT HISTIDINE KINASE"/>
    <property type="match status" value="1"/>
</dbReference>
<dbReference type="Pfam" id="PF13426">
    <property type="entry name" value="PAS_9"/>
    <property type="match status" value="1"/>
</dbReference>
<dbReference type="PROSITE" id="PS50112">
    <property type="entry name" value="PAS"/>
    <property type="match status" value="1"/>
</dbReference>
<dbReference type="SMART" id="SM00388">
    <property type="entry name" value="HisKA"/>
    <property type="match status" value="1"/>
</dbReference>
<dbReference type="PROSITE" id="PS50109">
    <property type="entry name" value="HIS_KIN"/>
    <property type="match status" value="1"/>
</dbReference>
<evidence type="ECO:0000313" key="18">
    <source>
        <dbReference type="EMBL" id="OGG08208.1"/>
    </source>
</evidence>
<keyword evidence="6 14" id="KW-0812">Transmembrane</keyword>
<dbReference type="InterPro" id="IPR003661">
    <property type="entry name" value="HisK_dim/P_dom"/>
</dbReference>
<evidence type="ECO:0000256" key="10">
    <source>
        <dbReference type="ARBA" id="ARBA00022989"/>
    </source>
</evidence>
<dbReference type="FunFam" id="3.30.565.10:FF:000006">
    <property type="entry name" value="Sensor histidine kinase WalK"/>
    <property type="match status" value="1"/>
</dbReference>
<comment type="caution">
    <text evidence="18">The sequence shown here is derived from an EMBL/GenBank/DDBJ whole genome shotgun (WGS) entry which is preliminary data.</text>
</comment>
<dbReference type="CDD" id="cd00082">
    <property type="entry name" value="HisKA"/>
    <property type="match status" value="1"/>
</dbReference>
<gene>
    <name evidence="18" type="ORF">A2777_02375</name>
</gene>
<dbReference type="InterPro" id="IPR050351">
    <property type="entry name" value="BphY/WalK/GraS-like"/>
</dbReference>
<dbReference type="GO" id="GO:0000156">
    <property type="term" value="F:phosphorelay response regulator activity"/>
    <property type="evidence" value="ECO:0007669"/>
    <property type="project" value="TreeGrafter"/>
</dbReference>
<dbReference type="GO" id="GO:0005524">
    <property type="term" value="F:ATP binding"/>
    <property type="evidence" value="ECO:0007669"/>
    <property type="project" value="UniProtKB-KW"/>
</dbReference>
<feature type="domain" description="Histidine kinase" evidence="15">
    <location>
        <begin position="521"/>
        <end position="752"/>
    </location>
</feature>
<feature type="transmembrane region" description="Helical" evidence="14">
    <location>
        <begin position="291"/>
        <end position="313"/>
    </location>
</feature>
<dbReference type="SUPFAM" id="SSF158472">
    <property type="entry name" value="HAMP domain-like"/>
    <property type="match status" value="1"/>
</dbReference>
<dbReference type="InterPro" id="IPR004358">
    <property type="entry name" value="Sig_transdc_His_kin-like_C"/>
</dbReference>
<comment type="subcellular location">
    <subcellularLocation>
        <location evidence="2">Membrane</location>
        <topology evidence="2">Multi-pass membrane protein</topology>
    </subcellularLocation>
</comment>
<keyword evidence="11" id="KW-0902">Two-component regulatory system</keyword>
<dbReference type="CDD" id="cd00130">
    <property type="entry name" value="PAS"/>
    <property type="match status" value="1"/>
</dbReference>
<evidence type="ECO:0000256" key="5">
    <source>
        <dbReference type="ARBA" id="ARBA00022679"/>
    </source>
</evidence>
<evidence type="ECO:0000259" key="15">
    <source>
        <dbReference type="PROSITE" id="PS50109"/>
    </source>
</evidence>
<evidence type="ECO:0000256" key="4">
    <source>
        <dbReference type="ARBA" id="ARBA00022553"/>
    </source>
</evidence>
<evidence type="ECO:0000256" key="9">
    <source>
        <dbReference type="ARBA" id="ARBA00022840"/>
    </source>
</evidence>
<keyword evidence="7" id="KW-0547">Nucleotide-binding</keyword>
<dbReference type="GO" id="GO:0007234">
    <property type="term" value="P:osmosensory signaling via phosphorelay pathway"/>
    <property type="evidence" value="ECO:0007669"/>
    <property type="project" value="TreeGrafter"/>
</dbReference>
<dbReference type="Gene3D" id="3.30.565.10">
    <property type="entry name" value="Histidine kinase-like ATPase, C-terminal domain"/>
    <property type="match status" value="1"/>
</dbReference>
<dbReference type="EC" id="2.7.13.3" evidence="3"/>
<dbReference type="CDD" id="cd00075">
    <property type="entry name" value="HATPase"/>
    <property type="match status" value="1"/>
</dbReference>
<dbReference type="InterPro" id="IPR000014">
    <property type="entry name" value="PAS"/>
</dbReference>
<evidence type="ECO:0000256" key="8">
    <source>
        <dbReference type="ARBA" id="ARBA00022777"/>
    </source>
</evidence>
<dbReference type="GO" id="GO:0000155">
    <property type="term" value="F:phosphorelay sensor kinase activity"/>
    <property type="evidence" value="ECO:0007669"/>
    <property type="project" value="InterPro"/>
</dbReference>
<dbReference type="NCBIfam" id="TIGR00229">
    <property type="entry name" value="sensory_box"/>
    <property type="match status" value="1"/>
</dbReference>
<dbReference type="SMART" id="SM00091">
    <property type="entry name" value="PAS"/>
    <property type="match status" value="1"/>
</dbReference>
<protein>
    <recommendedName>
        <fullName evidence="3">histidine kinase</fullName>
        <ecNumber evidence="3">2.7.13.3</ecNumber>
    </recommendedName>
</protein>
<dbReference type="GO" id="GO:0030295">
    <property type="term" value="F:protein kinase activator activity"/>
    <property type="evidence" value="ECO:0007669"/>
    <property type="project" value="TreeGrafter"/>
</dbReference>
<evidence type="ECO:0000256" key="1">
    <source>
        <dbReference type="ARBA" id="ARBA00000085"/>
    </source>
</evidence>
<feature type="domain" description="PAS" evidence="16">
    <location>
        <begin position="383"/>
        <end position="458"/>
    </location>
</feature>
<organism evidence="18 19">
    <name type="scientific">Candidatus Gottesmanbacteria bacterium RIFCSPHIGHO2_01_FULL_40_15</name>
    <dbReference type="NCBI Taxonomy" id="1798376"/>
    <lineage>
        <taxon>Bacteria</taxon>
        <taxon>Candidatus Gottesmaniibacteriota</taxon>
    </lineage>
</organism>
<keyword evidence="8" id="KW-0418">Kinase</keyword>
<comment type="catalytic activity">
    <reaction evidence="1">
        <text>ATP + protein L-histidine = ADP + protein N-phospho-L-histidine.</text>
        <dbReference type="EC" id="2.7.13.3"/>
    </reaction>
</comment>
<dbReference type="Gene3D" id="3.30.450.20">
    <property type="entry name" value="PAS domain"/>
    <property type="match status" value="1"/>
</dbReference>
<evidence type="ECO:0000256" key="12">
    <source>
        <dbReference type="ARBA" id="ARBA00023136"/>
    </source>
</evidence>
<keyword evidence="5" id="KW-0808">Transferase</keyword>
<dbReference type="GO" id="GO:0016020">
    <property type="term" value="C:membrane"/>
    <property type="evidence" value="ECO:0007669"/>
    <property type="project" value="UniProtKB-SubCell"/>
</dbReference>
<dbReference type="InterPro" id="IPR036890">
    <property type="entry name" value="HATPase_C_sf"/>
</dbReference>
<dbReference type="SMART" id="SM00387">
    <property type="entry name" value="HATPase_c"/>
    <property type="match status" value="1"/>
</dbReference>
<evidence type="ECO:0000259" key="16">
    <source>
        <dbReference type="PROSITE" id="PS50112"/>
    </source>
</evidence>
<dbReference type="InterPro" id="IPR003594">
    <property type="entry name" value="HATPase_dom"/>
</dbReference>
<evidence type="ECO:0000313" key="19">
    <source>
        <dbReference type="Proteomes" id="UP000177354"/>
    </source>
</evidence>
<reference evidence="18 19" key="1">
    <citation type="journal article" date="2016" name="Nat. Commun.">
        <title>Thousands of microbial genomes shed light on interconnected biogeochemical processes in an aquifer system.</title>
        <authorList>
            <person name="Anantharaman K."/>
            <person name="Brown C.T."/>
            <person name="Hug L.A."/>
            <person name="Sharon I."/>
            <person name="Castelle C.J."/>
            <person name="Probst A.J."/>
            <person name="Thomas B.C."/>
            <person name="Singh A."/>
            <person name="Wilkins M.J."/>
            <person name="Karaoz U."/>
            <person name="Brodie E.L."/>
            <person name="Williams K.H."/>
            <person name="Hubbard S.S."/>
            <person name="Banfield J.F."/>
        </authorList>
    </citation>
    <scope>NUCLEOTIDE SEQUENCE [LARGE SCALE GENOMIC DNA]</scope>
</reference>
<keyword evidence="12 14" id="KW-0472">Membrane</keyword>
<keyword evidence="9" id="KW-0067">ATP-binding</keyword>
<evidence type="ECO:0000256" key="2">
    <source>
        <dbReference type="ARBA" id="ARBA00004141"/>
    </source>
</evidence>
<dbReference type="Gene3D" id="1.10.287.130">
    <property type="match status" value="1"/>
</dbReference>
<dbReference type="Pfam" id="PF00512">
    <property type="entry name" value="HisKA"/>
    <property type="match status" value="1"/>
</dbReference>
<dbReference type="AlphaFoldDB" id="A0A1F5Z6Y4"/>